<dbReference type="Gene3D" id="3.40.190.10">
    <property type="entry name" value="Periplasmic binding protein-like II"/>
    <property type="match status" value="2"/>
</dbReference>
<feature type="chain" id="PRO_5043537576" evidence="4">
    <location>
        <begin position="37"/>
        <end position="425"/>
    </location>
</feature>
<evidence type="ECO:0000256" key="4">
    <source>
        <dbReference type="SAM" id="SignalP"/>
    </source>
</evidence>
<dbReference type="PANTHER" id="PTHR30061">
    <property type="entry name" value="MALTOSE-BINDING PERIPLASMIC PROTEIN"/>
    <property type="match status" value="1"/>
</dbReference>
<dbReference type="Pfam" id="PF01547">
    <property type="entry name" value="SBP_bac_1"/>
    <property type="match status" value="1"/>
</dbReference>
<reference evidence="5" key="1">
    <citation type="submission" date="2024-05" db="EMBL/GenBank/DDBJ databases">
        <authorList>
            <person name="Kim S."/>
            <person name="Heo J."/>
            <person name="Choi H."/>
            <person name="Choi Y."/>
            <person name="Kwon S.-W."/>
            <person name="Kim Y."/>
        </authorList>
    </citation>
    <scope>NUCLEOTIDE SEQUENCE</scope>
    <source>
        <strain evidence="5">KACC 23699</strain>
    </source>
</reference>
<dbReference type="RefSeq" id="WP_406830461.1">
    <property type="nucleotide sequence ID" value="NZ_CP157483.1"/>
</dbReference>
<comment type="similarity">
    <text evidence="1">Belongs to the bacterial solute-binding protein 1 family.</text>
</comment>
<evidence type="ECO:0000256" key="1">
    <source>
        <dbReference type="ARBA" id="ARBA00008520"/>
    </source>
</evidence>
<keyword evidence="2" id="KW-0813">Transport</keyword>
<dbReference type="InterPro" id="IPR006059">
    <property type="entry name" value="SBP"/>
</dbReference>
<dbReference type="GO" id="GO:0055052">
    <property type="term" value="C:ATP-binding cassette (ABC) transporter complex, substrate-binding subunit-containing"/>
    <property type="evidence" value="ECO:0007669"/>
    <property type="project" value="TreeGrafter"/>
</dbReference>
<dbReference type="PROSITE" id="PS51257">
    <property type="entry name" value="PROKAR_LIPOPROTEIN"/>
    <property type="match status" value="1"/>
</dbReference>
<dbReference type="AlphaFoldDB" id="A0AAU7JSJ4"/>
<dbReference type="GO" id="GO:0015768">
    <property type="term" value="P:maltose transport"/>
    <property type="evidence" value="ECO:0007669"/>
    <property type="project" value="TreeGrafter"/>
</dbReference>
<dbReference type="CDD" id="cd14750">
    <property type="entry name" value="PBP2_TMBP"/>
    <property type="match status" value="1"/>
</dbReference>
<dbReference type="EMBL" id="CP157483">
    <property type="protein sequence ID" value="XBO43034.1"/>
    <property type="molecule type" value="Genomic_DNA"/>
</dbReference>
<dbReference type="SUPFAM" id="SSF53850">
    <property type="entry name" value="Periplasmic binding protein-like II"/>
    <property type="match status" value="1"/>
</dbReference>
<evidence type="ECO:0000256" key="2">
    <source>
        <dbReference type="ARBA" id="ARBA00022448"/>
    </source>
</evidence>
<organism evidence="5">
    <name type="scientific">Pedococcus sp. KACC 23699</name>
    <dbReference type="NCBI Taxonomy" id="3149228"/>
    <lineage>
        <taxon>Bacteria</taxon>
        <taxon>Bacillati</taxon>
        <taxon>Actinomycetota</taxon>
        <taxon>Actinomycetes</taxon>
        <taxon>Micrococcales</taxon>
        <taxon>Intrasporangiaceae</taxon>
        <taxon>Pedococcus</taxon>
    </lineage>
</organism>
<dbReference type="PANTHER" id="PTHR30061:SF50">
    <property type="entry name" value="MALTOSE_MALTODEXTRIN-BINDING PERIPLASMIC PROTEIN"/>
    <property type="match status" value="1"/>
</dbReference>
<protein>
    <submittedName>
        <fullName evidence="5">ABC transporter substrate-binding protein</fullName>
    </submittedName>
</protein>
<keyword evidence="3 4" id="KW-0732">Signal</keyword>
<name>A0AAU7JSJ4_9MICO</name>
<dbReference type="GO" id="GO:1901982">
    <property type="term" value="F:maltose binding"/>
    <property type="evidence" value="ECO:0007669"/>
    <property type="project" value="TreeGrafter"/>
</dbReference>
<gene>
    <name evidence="5" type="ORF">ABEG17_15900</name>
</gene>
<evidence type="ECO:0000313" key="5">
    <source>
        <dbReference type="EMBL" id="XBO43034.1"/>
    </source>
</evidence>
<evidence type="ECO:0000256" key="3">
    <source>
        <dbReference type="ARBA" id="ARBA00022729"/>
    </source>
</evidence>
<sequence>MALRMNKRHTFTVLAGAVSVALVAAACGGGSSSNSAASSGADARGPITYVQGKDNSNLLAPQAARWNAAHPNEKVTVKEQSDQADQQHDDLVQNFQAKSTAYDVVSVDVVWTAEFAAKGWLTPLKDKFALPTTGFLAPTVKAATYNNTLYAAPTSSDGAMLYYRSDLVKTPPKTFDEMWSMCSIAKKNGMDCYAGQFAKYEGGTCNATEWMNAYGAKVVDASGKPTVDSPEAAAGLKALADHYKNGDIPKQAITYQEEQSRASFQSGKLLFLRNWPYVYNLASTDASSKVKGKFAVAPLPGVNGPGTSTLGGHMAAISAYSKHKATALDFLKFLTSPEEQKTNMEKGSLAPVIESIYTDQALVAKYPYLPVLKESISNAVSRPVTPFYPAVSTAIQDNFYAAIQGQKTPEAAVKDMQAAMQAASS</sequence>
<proteinExistence type="inferred from homology"/>
<feature type="signal peptide" evidence="4">
    <location>
        <begin position="1"/>
        <end position="36"/>
    </location>
</feature>
<accession>A0AAU7JSJ4</accession>
<dbReference type="GO" id="GO:0042956">
    <property type="term" value="P:maltodextrin transmembrane transport"/>
    <property type="evidence" value="ECO:0007669"/>
    <property type="project" value="TreeGrafter"/>
</dbReference>